<evidence type="ECO:0000313" key="9">
    <source>
        <dbReference type="Proteomes" id="UP001237642"/>
    </source>
</evidence>
<comment type="caution">
    <text evidence="8">The sequence shown here is derived from an EMBL/GenBank/DDBJ whole genome shotgun (WGS) entry which is preliminary data.</text>
</comment>
<dbReference type="PROSITE" id="PS50405">
    <property type="entry name" value="GST_CTER"/>
    <property type="match status" value="1"/>
</dbReference>
<dbReference type="SFLD" id="SFLDS00019">
    <property type="entry name" value="Glutathione_Transferase_(cytos"/>
    <property type="match status" value="1"/>
</dbReference>
<dbReference type="InterPro" id="IPR045074">
    <property type="entry name" value="GST_C_Tau"/>
</dbReference>
<protein>
    <recommendedName>
        <fullName evidence="1">glutathione transferase</fullName>
        <ecNumber evidence="1">2.5.1.18</ecNumber>
    </recommendedName>
</protein>
<dbReference type="SUPFAM" id="SSF52833">
    <property type="entry name" value="Thioredoxin-like"/>
    <property type="match status" value="1"/>
</dbReference>
<name>A0AAD8MBB2_9APIA</name>
<evidence type="ECO:0000259" key="6">
    <source>
        <dbReference type="PROSITE" id="PS50404"/>
    </source>
</evidence>
<dbReference type="SFLD" id="SFLDG00358">
    <property type="entry name" value="Main_(cytGST)"/>
    <property type="match status" value="1"/>
</dbReference>
<proteinExistence type="inferred from homology"/>
<dbReference type="PANTHER" id="PTHR11260">
    <property type="entry name" value="GLUTATHIONE S-TRANSFERASE, GST, SUPERFAMILY, GST DOMAIN CONTAINING"/>
    <property type="match status" value="1"/>
</dbReference>
<dbReference type="Gene3D" id="1.20.1050.10">
    <property type="match status" value="1"/>
</dbReference>
<dbReference type="SFLD" id="SFLDG01152">
    <property type="entry name" value="Main.3:_Omega-_and_Tau-like"/>
    <property type="match status" value="1"/>
</dbReference>
<gene>
    <name evidence="8" type="ORF">POM88_041384</name>
</gene>
<comment type="similarity">
    <text evidence="4">Belongs to the GST superfamily. Tau family.</text>
</comment>
<evidence type="ECO:0000313" key="8">
    <source>
        <dbReference type="EMBL" id="KAK1365823.1"/>
    </source>
</evidence>
<evidence type="ECO:0000256" key="3">
    <source>
        <dbReference type="ARBA" id="ARBA00022679"/>
    </source>
</evidence>
<feature type="domain" description="GST N-terminal" evidence="6">
    <location>
        <begin position="4"/>
        <end position="84"/>
    </location>
</feature>
<accession>A0AAD8MBB2</accession>
<evidence type="ECO:0000256" key="4">
    <source>
        <dbReference type="ARBA" id="ARBA00025743"/>
    </source>
</evidence>
<dbReference type="FunFam" id="3.40.30.10:FF:000044">
    <property type="entry name" value="Glutathione S-transferase GSTU6"/>
    <property type="match status" value="1"/>
</dbReference>
<keyword evidence="3 8" id="KW-0808">Transferase</keyword>
<dbReference type="EMBL" id="JAUIZM010000009">
    <property type="protein sequence ID" value="KAK1365823.1"/>
    <property type="molecule type" value="Genomic_DNA"/>
</dbReference>
<keyword evidence="9" id="KW-1185">Reference proteome</keyword>
<dbReference type="GO" id="GO:0005737">
    <property type="term" value="C:cytoplasm"/>
    <property type="evidence" value="ECO:0007669"/>
    <property type="project" value="TreeGrafter"/>
</dbReference>
<dbReference type="CDD" id="cd03058">
    <property type="entry name" value="GST_N_Tau"/>
    <property type="match status" value="1"/>
</dbReference>
<dbReference type="InterPro" id="IPR010987">
    <property type="entry name" value="Glutathione-S-Trfase_C-like"/>
</dbReference>
<dbReference type="InterPro" id="IPR045073">
    <property type="entry name" value="Omega/Tau-like"/>
</dbReference>
<dbReference type="InterPro" id="IPR036249">
    <property type="entry name" value="Thioredoxin-like_sf"/>
</dbReference>
<dbReference type="InterPro" id="IPR040079">
    <property type="entry name" value="Glutathione_S-Trfase"/>
</dbReference>
<reference evidence="8" key="2">
    <citation type="submission" date="2023-05" db="EMBL/GenBank/DDBJ databases">
        <authorList>
            <person name="Schelkunov M.I."/>
        </authorList>
    </citation>
    <scope>NUCLEOTIDE SEQUENCE</scope>
    <source>
        <strain evidence="8">Hsosn_3</strain>
        <tissue evidence="8">Leaf</tissue>
    </source>
</reference>
<dbReference type="GO" id="GO:0004364">
    <property type="term" value="F:glutathione transferase activity"/>
    <property type="evidence" value="ECO:0007669"/>
    <property type="project" value="UniProtKB-EC"/>
</dbReference>
<evidence type="ECO:0000256" key="5">
    <source>
        <dbReference type="ARBA" id="ARBA00047960"/>
    </source>
</evidence>
<evidence type="ECO:0000259" key="7">
    <source>
        <dbReference type="PROSITE" id="PS50405"/>
    </source>
</evidence>
<dbReference type="GO" id="GO:0009407">
    <property type="term" value="P:toxin catabolic process"/>
    <property type="evidence" value="ECO:0007669"/>
    <property type="project" value="UniProtKB-ARBA"/>
</dbReference>
<dbReference type="InterPro" id="IPR004045">
    <property type="entry name" value="Glutathione_S-Trfase_N"/>
</dbReference>
<dbReference type="Proteomes" id="UP001237642">
    <property type="component" value="Unassembled WGS sequence"/>
</dbReference>
<keyword evidence="2" id="KW-0216">Detoxification</keyword>
<organism evidence="8 9">
    <name type="scientific">Heracleum sosnowskyi</name>
    <dbReference type="NCBI Taxonomy" id="360622"/>
    <lineage>
        <taxon>Eukaryota</taxon>
        <taxon>Viridiplantae</taxon>
        <taxon>Streptophyta</taxon>
        <taxon>Embryophyta</taxon>
        <taxon>Tracheophyta</taxon>
        <taxon>Spermatophyta</taxon>
        <taxon>Magnoliopsida</taxon>
        <taxon>eudicotyledons</taxon>
        <taxon>Gunneridae</taxon>
        <taxon>Pentapetalae</taxon>
        <taxon>asterids</taxon>
        <taxon>campanulids</taxon>
        <taxon>Apiales</taxon>
        <taxon>Apiaceae</taxon>
        <taxon>Apioideae</taxon>
        <taxon>apioid superclade</taxon>
        <taxon>Tordylieae</taxon>
        <taxon>Tordyliinae</taxon>
        <taxon>Heracleum</taxon>
    </lineage>
</organism>
<dbReference type="PROSITE" id="PS50404">
    <property type="entry name" value="GST_NTER"/>
    <property type="match status" value="1"/>
</dbReference>
<dbReference type="FunFam" id="1.20.1050.10:FF:000016">
    <property type="entry name" value="Glutathione S-transferase U9"/>
    <property type="match status" value="1"/>
</dbReference>
<dbReference type="EC" id="2.5.1.18" evidence="1"/>
<evidence type="ECO:0000256" key="2">
    <source>
        <dbReference type="ARBA" id="ARBA00022575"/>
    </source>
</evidence>
<dbReference type="Pfam" id="PF02798">
    <property type="entry name" value="GST_N"/>
    <property type="match status" value="1"/>
</dbReference>
<dbReference type="CDD" id="cd03185">
    <property type="entry name" value="GST_C_Tau"/>
    <property type="match status" value="1"/>
</dbReference>
<feature type="domain" description="GST C-terminal" evidence="7">
    <location>
        <begin position="91"/>
        <end position="221"/>
    </location>
</feature>
<dbReference type="PANTHER" id="PTHR11260:SF615">
    <property type="entry name" value="GLUTATHIONE S-TRANSFERASE U17"/>
    <property type="match status" value="1"/>
</dbReference>
<reference evidence="8" key="1">
    <citation type="submission" date="2023-02" db="EMBL/GenBank/DDBJ databases">
        <title>Genome of toxic invasive species Heracleum sosnowskyi carries increased number of genes despite the absence of recent whole-genome duplications.</title>
        <authorList>
            <person name="Schelkunov M."/>
            <person name="Shtratnikova V."/>
            <person name="Makarenko M."/>
            <person name="Klepikova A."/>
            <person name="Omelchenko D."/>
            <person name="Novikova G."/>
            <person name="Obukhova E."/>
            <person name="Bogdanov V."/>
            <person name="Penin A."/>
            <person name="Logacheva M."/>
        </authorList>
    </citation>
    <scope>NUCLEOTIDE SEQUENCE</scope>
    <source>
        <strain evidence="8">Hsosn_3</strain>
        <tissue evidence="8">Leaf</tissue>
    </source>
</reference>
<sequence>MVSSGVEVLGTTYSTYVNRVQIALNLKFVDYDYIEENLMSSKSDLLLKSNLVNKKVPVLIHDDKCICESRIIVQYIDETWTSNGYSILPFDSYDRAVPRLWAAYFDDKWIPLWKEVSITEGEAKDAAVARAVEGLFLLDEAFIKISNGKAYFGGESIGYLDIVIGIMVNWIKAREIKANVKLFDKTKTPTLVKWAENFTSNDHVKDVLPSTDKAVEILTRISSRISSSDILLKISLIRSCYISVSIFILHLSSIPEFGSERNQLLCYCAALVAAASLPCLLCCGT</sequence>
<evidence type="ECO:0000256" key="1">
    <source>
        <dbReference type="ARBA" id="ARBA00012452"/>
    </source>
</evidence>
<dbReference type="AlphaFoldDB" id="A0AAD8MBB2"/>
<comment type="catalytic activity">
    <reaction evidence="5">
        <text>RX + glutathione = an S-substituted glutathione + a halide anion + H(+)</text>
        <dbReference type="Rhea" id="RHEA:16437"/>
        <dbReference type="ChEBI" id="CHEBI:15378"/>
        <dbReference type="ChEBI" id="CHEBI:16042"/>
        <dbReference type="ChEBI" id="CHEBI:17792"/>
        <dbReference type="ChEBI" id="CHEBI:57925"/>
        <dbReference type="ChEBI" id="CHEBI:90779"/>
        <dbReference type="EC" id="2.5.1.18"/>
    </reaction>
</comment>
<dbReference type="InterPro" id="IPR036282">
    <property type="entry name" value="Glutathione-S-Trfase_C_sf"/>
</dbReference>
<dbReference type="SUPFAM" id="SSF47616">
    <property type="entry name" value="GST C-terminal domain-like"/>
    <property type="match status" value="1"/>
</dbReference>
<dbReference type="GO" id="GO:0006749">
    <property type="term" value="P:glutathione metabolic process"/>
    <property type="evidence" value="ECO:0007669"/>
    <property type="project" value="InterPro"/>
</dbReference>
<dbReference type="Gene3D" id="3.40.30.10">
    <property type="entry name" value="Glutaredoxin"/>
    <property type="match status" value="1"/>
</dbReference>